<dbReference type="AlphaFoldDB" id="A0AB39QGT5"/>
<name>A0AB39QGT5_9ACTN</name>
<protein>
    <submittedName>
        <fullName evidence="2">Uncharacterized protein</fullName>
    </submittedName>
</protein>
<feature type="compositionally biased region" description="Polar residues" evidence="1">
    <location>
        <begin position="130"/>
        <end position="147"/>
    </location>
</feature>
<feature type="region of interest" description="Disordered" evidence="1">
    <location>
        <begin position="101"/>
        <end position="147"/>
    </location>
</feature>
<organism evidence="2">
    <name type="scientific">Streptomyces sp. R39</name>
    <dbReference type="NCBI Taxonomy" id="3238631"/>
    <lineage>
        <taxon>Bacteria</taxon>
        <taxon>Bacillati</taxon>
        <taxon>Actinomycetota</taxon>
        <taxon>Actinomycetes</taxon>
        <taxon>Kitasatosporales</taxon>
        <taxon>Streptomycetaceae</taxon>
        <taxon>Streptomyces</taxon>
    </lineage>
</organism>
<evidence type="ECO:0000256" key="1">
    <source>
        <dbReference type="SAM" id="MobiDB-lite"/>
    </source>
</evidence>
<dbReference type="EMBL" id="CP163441">
    <property type="protein sequence ID" value="XDQ41456.1"/>
    <property type="molecule type" value="Genomic_DNA"/>
</dbReference>
<proteinExistence type="predicted"/>
<gene>
    <name evidence="2" type="ORF">AB5J52_03715</name>
</gene>
<evidence type="ECO:0000313" key="2">
    <source>
        <dbReference type="EMBL" id="XDQ41456.1"/>
    </source>
</evidence>
<accession>A0AB39QGT5</accession>
<dbReference type="RefSeq" id="WP_369221107.1">
    <property type="nucleotide sequence ID" value="NZ_CP163441.1"/>
</dbReference>
<sequence length="147" mass="15142">MPLDELGVGRSVLYLYPLSGRPDVNPPEGWESIPGARGCTAAPLVFDIEAPRCPAIRDITEALGGRTEVITVPIPTDCADGFNEAYYARPVLLLDPAACSPALHGASSSRSWRSSAPSGSDRTLPPAAGTSGTATCGNSPTSTGRSS</sequence>
<reference evidence="2" key="1">
    <citation type="submission" date="2024-07" db="EMBL/GenBank/DDBJ databases">
        <authorList>
            <person name="Yu S.T."/>
        </authorList>
    </citation>
    <scope>NUCLEOTIDE SEQUENCE</scope>
    <source>
        <strain evidence="2">R39</strain>
    </source>
</reference>
<feature type="compositionally biased region" description="Low complexity" evidence="1">
    <location>
        <begin position="105"/>
        <end position="120"/>
    </location>
</feature>